<feature type="chain" id="PRO_5031256228" evidence="1">
    <location>
        <begin position="29"/>
        <end position="537"/>
    </location>
</feature>
<keyword evidence="1" id="KW-0732">Signal</keyword>
<dbReference type="InterPro" id="IPR036928">
    <property type="entry name" value="AS_sf"/>
</dbReference>
<sequence length="537" mass="57614">MERRKFMGNSIAGLALLAFGIPPFKAQAKELPVKPVLTTENFELDEVTIDVLQQKMKSGEYSSKTITEIYLKRIAAIDKDGPHLNAIIELNPDALSIASAMDDERKSGNVRGPLHGIPVLIKDNINTADKMLTTAGSIAMEGNKALKDAFIVAKLREAGAVLLGKTNLSEWANFRSTKSSSGWSSRGGQTRNPYVLHHSPGGSSAGSGVAVAANLCAVAIGTETDGSITCPASLNGIVGIKPTVGLVSRSGIIPISHTQDTAGPMTRTVKDAAILLDVIMGRDPEDKVTLESKAAAKSSYTSFLDPDSLKGKRIGIDKKMLNSKASGAPILKEALDVMRSKGAEIIEVEFHDRLQALGDPEFDVLQYEFKDGLNKYLSKSNSSIKSLKELIAFNNDHGQDAMPFFKQELLEMSDKKGDLGSKEYTDALSKMLASRAILDDLMKVNRLDAITGFTYGAAWSIDIIHGDQVNEMSFSSPAAISGYPHITVPGGLYHGLPVGVSFMGGAYTEGTLFALAYAFEQATKKRVAPVFLSEVVR</sequence>
<evidence type="ECO:0000256" key="1">
    <source>
        <dbReference type="SAM" id="SignalP"/>
    </source>
</evidence>
<dbReference type="PANTHER" id="PTHR42678:SF34">
    <property type="entry name" value="OS04G0183300 PROTEIN"/>
    <property type="match status" value="1"/>
</dbReference>
<keyword evidence="3" id="KW-0378">Hydrolase</keyword>
<dbReference type="Gene3D" id="3.90.1300.10">
    <property type="entry name" value="Amidase signature (AS) domain"/>
    <property type="match status" value="1"/>
</dbReference>
<gene>
    <name evidence="3" type="ORF">HDF25_004792</name>
</gene>
<dbReference type="RefSeq" id="WP_184628853.1">
    <property type="nucleotide sequence ID" value="NZ_JACHCC010000014.1"/>
</dbReference>
<protein>
    <submittedName>
        <fullName evidence="3">Amidase</fullName>
        <ecNumber evidence="3">3.5.1.4</ecNumber>
    </submittedName>
</protein>
<dbReference type="NCBIfam" id="NF006006">
    <property type="entry name" value="PRK08137.1"/>
    <property type="match status" value="1"/>
</dbReference>
<dbReference type="Proteomes" id="UP000521017">
    <property type="component" value="Unassembled WGS sequence"/>
</dbReference>
<proteinExistence type="predicted"/>
<organism evidence="3 4">
    <name type="scientific">Pedobacter cryoconitis</name>
    <dbReference type="NCBI Taxonomy" id="188932"/>
    <lineage>
        <taxon>Bacteria</taxon>
        <taxon>Pseudomonadati</taxon>
        <taxon>Bacteroidota</taxon>
        <taxon>Sphingobacteriia</taxon>
        <taxon>Sphingobacteriales</taxon>
        <taxon>Sphingobacteriaceae</taxon>
        <taxon>Pedobacter</taxon>
    </lineage>
</organism>
<evidence type="ECO:0000313" key="4">
    <source>
        <dbReference type="Proteomes" id="UP000521017"/>
    </source>
</evidence>
<dbReference type="GO" id="GO:0004040">
    <property type="term" value="F:amidase activity"/>
    <property type="evidence" value="ECO:0007669"/>
    <property type="project" value="UniProtKB-EC"/>
</dbReference>
<dbReference type="EC" id="3.5.1.4" evidence="3"/>
<dbReference type="SUPFAM" id="SSF75304">
    <property type="entry name" value="Amidase signature (AS) enzymes"/>
    <property type="match status" value="1"/>
</dbReference>
<evidence type="ECO:0000259" key="2">
    <source>
        <dbReference type="Pfam" id="PF01425"/>
    </source>
</evidence>
<evidence type="ECO:0000313" key="3">
    <source>
        <dbReference type="EMBL" id="MBB6502609.1"/>
    </source>
</evidence>
<name>A0A7X0MKV8_9SPHI</name>
<dbReference type="Pfam" id="PF01425">
    <property type="entry name" value="Amidase"/>
    <property type="match status" value="1"/>
</dbReference>
<dbReference type="InterPro" id="IPR023631">
    <property type="entry name" value="Amidase_dom"/>
</dbReference>
<dbReference type="PANTHER" id="PTHR42678">
    <property type="entry name" value="AMIDASE"/>
    <property type="match status" value="1"/>
</dbReference>
<dbReference type="EMBL" id="JACHCC010000014">
    <property type="protein sequence ID" value="MBB6502609.1"/>
    <property type="molecule type" value="Genomic_DNA"/>
</dbReference>
<accession>A0A7X0MKV8</accession>
<feature type="signal peptide" evidence="1">
    <location>
        <begin position="1"/>
        <end position="28"/>
    </location>
</feature>
<reference evidence="3 4" key="1">
    <citation type="submission" date="2020-08" db="EMBL/GenBank/DDBJ databases">
        <title>Genomic Encyclopedia of Type Strains, Phase IV (KMG-V): Genome sequencing to study the core and pangenomes of soil and plant-associated prokaryotes.</title>
        <authorList>
            <person name="Whitman W."/>
        </authorList>
    </citation>
    <scope>NUCLEOTIDE SEQUENCE [LARGE SCALE GENOMIC DNA]</scope>
    <source>
        <strain evidence="3 4">M2T3</strain>
    </source>
</reference>
<comment type="caution">
    <text evidence="3">The sequence shown here is derived from an EMBL/GenBank/DDBJ whole genome shotgun (WGS) entry which is preliminary data.</text>
</comment>
<dbReference type="AlphaFoldDB" id="A0A7X0MKV8"/>
<feature type="domain" description="Amidase" evidence="2">
    <location>
        <begin position="66"/>
        <end position="512"/>
    </location>
</feature>
<dbReference type="NCBIfam" id="NF005300">
    <property type="entry name" value="PRK06828.1"/>
    <property type="match status" value="1"/>
</dbReference>